<accession>A0A2W2BHK8</accession>
<dbReference type="EMBL" id="QKTW01000016">
    <property type="protein sequence ID" value="PZF72986.1"/>
    <property type="molecule type" value="Genomic_DNA"/>
</dbReference>
<evidence type="ECO:0000256" key="1">
    <source>
        <dbReference type="SAM" id="MobiDB-lite"/>
    </source>
</evidence>
<comment type="caution">
    <text evidence="3">The sequence shown here is derived from an EMBL/GenBank/DDBJ whole genome shotgun (WGS) entry which is preliminary data.</text>
</comment>
<dbReference type="OrthoDB" id="609910at2"/>
<dbReference type="RefSeq" id="WP_110999018.1">
    <property type="nucleotide sequence ID" value="NZ_QKTW01000016.1"/>
</dbReference>
<keyword evidence="2" id="KW-0732">Signal</keyword>
<dbReference type="Proteomes" id="UP000248745">
    <property type="component" value="Unassembled WGS sequence"/>
</dbReference>
<evidence type="ECO:0000256" key="2">
    <source>
        <dbReference type="SAM" id="SignalP"/>
    </source>
</evidence>
<evidence type="ECO:0000313" key="3">
    <source>
        <dbReference type="EMBL" id="PZF72986.1"/>
    </source>
</evidence>
<sequence>MKMTRITGSLLLIAATLCVFLSSCSSIPEHARYIPKDASVVIGLNTKELGKKVAWNAIVGSKILDRLKEQQSKDAAKGLDKAGIKTMSTMYTYVMTDNRSSGYNRITGLIPLSNVSEWEAYVKTSFPQAVIKTVKDRKEAHLTTGLYAAWNNELLIFEMLHKGGSAEDMANQYNNAITIDSTGTTVMPSAKMPHIVDDETIMASEMDKAFAVTKDNSIVNDKRFATLEKENHDISVWVNYDRLMNQYMSAGALGVNVSPLWKDAALAAGFSFDKGAINGDMLHFVSSDMKEAYSELAKGDVSKELLDRFPAQNVNLIASGKITPKGLKMILEKTGVISFVNIGLMSQQLSFDDISDAFTGEMAYELTDFKMSVPDTTASITMPQMNYLFAMKINKRSAIDKFVKMAVTNEILKPAGTDTYTFGMAGEHSPVLSLNKEFIVLAKDAETAKNFLDGKFKSDKMPDVVKQSIYGHPFGMFMDVQSIAQNVALPAGTDPNDAAIAEEARKLITNVSMNGGEFKGSASQSHITVNFANKDENSLLVLIDFGLKAKEAMEKKNQAKTMQPPVANATPTAPMDSVSSKN</sequence>
<gene>
    <name evidence="3" type="ORF">DN068_11285</name>
</gene>
<evidence type="ECO:0000313" key="4">
    <source>
        <dbReference type="Proteomes" id="UP000248745"/>
    </source>
</evidence>
<feature type="region of interest" description="Disordered" evidence="1">
    <location>
        <begin position="555"/>
        <end position="582"/>
    </location>
</feature>
<proteinExistence type="predicted"/>
<feature type="signal peptide" evidence="2">
    <location>
        <begin position="1"/>
        <end position="31"/>
    </location>
</feature>
<feature type="chain" id="PRO_5015886768" description="DUF4836 family protein" evidence="2">
    <location>
        <begin position="32"/>
        <end position="582"/>
    </location>
</feature>
<keyword evidence="4" id="KW-1185">Reference proteome</keyword>
<protein>
    <recommendedName>
        <fullName evidence="5">DUF4836 family protein</fullName>
    </recommendedName>
</protein>
<evidence type="ECO:0008006" key="5">
    <source>
        <dbReference type="Google" id="ProtNLM"/>
    </source>
</evidence>
<dbReference type="AlphaFoldDB" id="A0A2W2BHK8"/>
<dbReference type="PROSITE" id="PS51257">
    <property type="entry name" value="PROKAR_LIPOPROTEIN"/>
    <property type="match status" value="1"/>
</dbReference>
<reference evidence="3 4" key="1">
    <citation type="submission" date="2018-06" db="EMBL/GenBank/DDBJ databases">
        <title>Mucibacter soli gen. nov., sp. nov., a new member of the family Chitinophagaceae producing mucin.</title>
        <authorList>
            <person name="Kim M.-K."/>
            <person name="Park S."/>
            <person name="Kim T.-S."/>
            <person name="Joung Y."/>
            <person name="Han J.-H."/>
            <person name="Kim S.B."/>
        </authorList>
    </citation>
    <scope>NUCLEOTIDE SEQUENCE [LARGE SCALE GENOMIC DNA]</scope>
    <source>
        <strain evidence="3 4">R1-15</strain>
    </source>
</reference>
<name>A0A2W2BHK8_9BACT</name>
<organism evidence="3 4">
    <name type="scientific">Taibaiella soli</name>
    <dbReference type="NCBI Taxonomy" id="1649169"/>
    <lineage>
        <taxon>Bacteria</taxon>
        <taxon>Pseudomonadati</taxon>
        <taxon>Bacteroidota</taxon>
        <taxon>Chitinophagia</taxon>
        <taxon>Chitinophagales</taxon>
        <taxon>Chitinophagaceae</taxon>
        <taxon>Taibaiella</taxon>
    </lineage>
</organism>